<gene>
    <name evidence="2" type="ORF">LXN57_34270</name>
</gene>
<dbReference type="EMBL" id="JAMQOL010000049">
    <property type="protein sequence ID" value="MCM4082648.1"/>
    <property type="molecule type" value="Genomic_DNA"/>
</dbReference>
<keyword evidence="3" id="KW-1185">Reference proteome</keyword>
<name>A0ABT0Y9D3_9ACTN</name>
<evidence type="ECO:0000313" key="3">
    <source>
        <dbReference type="Proteomes" id="UP001523216"/>
    </source>
</evidence>
<feature type="transmembrane region" description="Helical" evidence="1">
    <location>
        <begin position="66"/>
        <end position="85"/>
    </location>
</feature>
<evidence type="ECO:0000313" key="2">
    <source>
        <dbReference type="EMBL" id="MCM4082648.1"/>
    </source>
</evidence>
<keyword evidence="1" id="KW-1133">Transmembrane helix</keyword>
<feature type="transmembrane region" description="Helical" evidence="1">
    <location>
        <begin position="35"/>
        <end position="54"/>
    </location>
</feature>
<evidence type="ECO:0000256" key="1">
    <source>
        <dbReference type="SAM" id="Phobius"/>
    </source>
</evidence>
<keyword evidence="1" id="KW-0472">Membrane</keyword>
<feature type="transmembrane region" description="Helical" evidence="1">
    <location>
        <begin position="130"/>
        <end position="152"/>
    </location>
</feature>
<proteinExistence type="predicted"/>
<comment type="caution">
    <text evidence="2">The sequence shown here is derived from an EMBL/GenBank/DDBJ whole genome shotgun (WGS) entry which is preliminary data.</text>
</comment>
<feature type="transmembrane region" description="Helical" evidence="1">
    <location>
        <begin position="164"/>
        <end position="182"/>
    </location>
</feature>
<keyword evidence="1" id="KW-0812">Transmembrane</keyword>
<accession>A0ABT0Y9D3</accession>
<reference evidence="2 3" key="1">
    <citation type="submission" date="2022-06" db="EMBL/GenBank/DDBJ databases">
        <title>Actinoplanes abujensis sp. nov., isolated from Nigerian arid soil.</title>
        <authorList>
            <person name="Ding P."/>
        </authorList>
    </citation>
    <scope>NUCLEOTIDE SEQUENCE [LARGE SCALE GENOMIC DNA]</scope>
    <source>
        <strain evidence="3">TRM88002</strain>
    </source>
</reference>
<feature type="transmembrane region" description="Helical" evidence="1">
    <location>
        <begin position="97"/>
        <end position="118"/>
    </location>
</feature>
<organism evidence="2 3">
    <name type="scientific">Paractinoplanes hotanensis</name>
    <dbReference type="NCBI Taxonomy" id="2906497"/>
    <lineage>
        <taxon>Bacteria</taxon>
        <taxon>Bacillati</taxon>
        <taxon>Actinomycetota</taxon>
        <taxon>Actinomycetes</taxon>
        <taxon>Micromonosporales</taxon>
        <taxon>Micromonosporaceae</taxon>
        <taxon>Paractinoplanes</taxon>
    </lineage>
</organism>
<dbReference type="Proteomes" id="UP001523216">
    <property type="component" value="Unassembled WGS sequence"/>
</dbReference>
<dbReference type="RefSeq" id="WP_251802375.1">
    <property type="nucleotide sequence ID" value="NZ_JAMQOL010000049.1"/>
</dbReference>
<protein>
    <submittedName>
        <fullName evidence="2">Uncharacterized protein</fullName>
    </submittedName>
</protein>
<sequence>MRLPRFLLAGILLAGTVLLLTELFAHEAPGAVTFGVFAPLWLVLSVVNAGIGVFSAGYRPSEEAMALLPVFGVPTAVAGAAWWAWPDGPSLGGIRLFWFLVAGVALWAAIALLAGLLIPHASRETALRTAAAVFVPLWLALQVVNLLVGVLVEHYPVAEELLVLLLNFVLPAAASVAASRAAQRG</sequence>